<dbReference type="Gene3D" id="1.10.150.20">
    <property type="entry name" value="5' to 3' exonuclease, C-terminal subdomain"/>
    <property type="match status" value="1"/>
</dbReference>
<dbReference type="GO" id="GO:0003677">
    <property type="term" value="F:DNA binding"/>
    <property type="evidence" value="ECO:0007669"/>
    <property type="project" value="UniProtKB-UniRule"/>
</dbReference>
<organism evidence="13 14">
    <name type="scientific">Thermogladius calderae (strain DSM 22663 / VKM B-2946 / 1633)</name>
    <dbReference type="NCBI Taxonomy" id="1184251"/>
    <lineage>
        <taxon>Archaea</taxon>
        <taxon>Thermoproteota</taxon>
        <taxon>Thermoprotei</taxon>
        <taxon>Desulfurococcales</taxon>
        <taxon>Desulfurococcaceae</taxon>
        <taxon>Thermogladius</taxon>
    </lineage>
</organism>
<dbReference type="CDD" id="cd18028">
    <property type="entry name" value="DEXHc_archSki2"/>
    <property type="match status" value="1"/>
</dbReference>
<feature type="domain" description="Helicase C-terminal" evidence="12">
    <location>
        <begin position="231"/>
        <end position="421"/>
    </location>
</feature>
<dbReference type="InterPro" id="IPR027417">
    <property type="entry name" value="P-loop_NTPase"/>
</dbReference>
<dbReference type="GO" id="GO:0006281">
    <property type="term" value="P:DNA repair"/>
    <property type="evidence" value="ECO:0007669"/>
    <property type="project" value="UniProtKB-UniRule"/>
</dbReference>
<keyword evidence="2 10" id="KW-0227">DNA damage</keyword>
<dbReference type="SMART" id="SM00490">
    <property type="entry name" value="HELICc"/>
    <property type="match status" value="1"/>
</dbReference>
<comment type="subunit">
    <text evidence="10">Monomer.</text>
</comment>
<evidence type="ECO:0000256" key="7">
    <source>
        <dbReference type="ARBA" id="ARBA00023204"/>
    </source>
</evidence>
<protein>
    <recommendedName>
        <fullName evidence="10">ATP-dependent DNA helicase Hel308</fullName>
        <ecNumber evidence="10">5.6.2.4</ecNumber>
    </recommendedName>
    <alternativeName>
        <fullName evidence="10">DNA 3'-5' helicase Hel308</fullName>
    </alternativeName>
</protein>
<dbReference type="EC" id="5.6.2.4" evidence="10"/>
<dbReference type="InParanoid" id="I3TG86"/>
<dbReference type="Gene3D" id="1.10.3380.30">
    <property type="match status" value="1"/>
</dbReference>
<feature type="binding site" evidence="10">
    <location>
        <position position="31"/>
    </location>
    <ligand>
        <name>ATP</name>
        <dbReference type="ChEBI" id="CHEBI:30616"/>
    </ligand>
</feature>
<dbReference type="PROSITE" id="PS51192">
    <property type="entry name" value="HELICASE_ATP_BIND_1"/>
    <property type="match status" value="1"/>
</dbReference>
<evidence type="ECO:0000256" key="4">
    <source>
        <dbReference type="ARBA" id="ARBA00022806"/>
    </source>
</evidence>
<comment type="catalytic activity">
    <reaction evidence="9 10">
        <text>Couples ATP hydrolysis with the unwinding of duplex DNA by translocating in the 3'-5' direction.</text>
        <dbReference type="EC" id="5.6.2.4"/>
    </reaction>
</comment>
<dbReference type="Pfam" id="PF00271">
    <property type="entry name" value="Helicase_C"/>
    <property type="match status" value="1"/>
</dbReference>
<dbReference type="FunCoup" id="I3TG86">
    <property type="interactions" value="80"/>
</dbReference>
<dbReference type="GO" id="GO:0043138">
    <property type="term" value="F:3'-5' DNA helicase activity"/>
    <property type="evidence" value="ECO:0007669"/>
    <property type="project" value="UniProtKB-UniRule"/>
</dbReference>
<sequence>MRVEELESYGLRREYIHLLIKRGIEVLNPVQEEAVKGGLFSGLNIVVSAPTASGKTLVGEMGIVKAVQEGGKGVYLLPLRALANEKYDEFKALEELGFKVGISTGDYDSPAEDLEDKDVVIATYERFDSLLRIKPLWLRKVSTVVVDELHMINDPERGPVVEMIIARLRSLSARVIGLSATIGNPRELAEWLSAKLVDVAWRPVKLREGYYDKRSGSIVYADGGSEDVEDEFDDKILNLVSQSLSKGIQVLVFVHNRRRVEELAETTAALIGASKSKGLTSDVVERLSESPSRMEREKLLALMEKGVGYHHAGLSIQARRAVEEAFRARALSAVFATPTLAAGVNLPARRVIVSIKRYDPTSSKMVNIPVFEYKQMAGRAGRPRYDEIGEAIIADAKSEKEALKYINSGPENIVSKVSSERSLRIHTLSLIAGGDAGDLKKVMDIYSQTLGAKQYGGIEVFSNQVEKAIRALVEMRMVEELDGGLKATRLGKLTSFTYLDPLTVHYCIKYRPEDFDELDVLHLITTSVDYVRSRPYIPDSVVEVFEDEALHSGLARRVGLGRMSSVEIDNLITGYVHALVLRDWINEVDEDRIASKYEIGPGDLFTMRETVAWIAGSLAKIERLLGNVTFSTRLNRLSVRVQYGVKEDALELIRLRGIGRVRARILINHGIRTLQDLAKTPRSKLLSLPGFGVRLVESIYEELRSMGFRVEG</sequence>
<dbReference type="SMART" id="SM00278">
    <property type="entry name" value="HhH1"/>
    <property type="match status" value="2"/>
</dbReference>
<keyword evidence="14" id="KW-1185">Reference proteome</keyword>
<evidence type="ECO:0000256" key="6">
    <source>
        <dbReference type="ARBA" id="ARBA00023125"/>
    </source>
</evidence>
<dbReference type="GO" id="GO:0005524">
    <property type="term" value="F:ATP binding"/>
    <property type="evidence" value="ECO:0007669"/>
    <property type="project" value="UniProtKB-UniRule"/>
</dbReference>
<dbReference type="GO" id="GO:0016887">
    <property type="term" value="F:ATP hydrolysis activity"/>
    <property type="evidence" value="ECO:0007669"/>
    <property type="project" value="RHEA"/>
</dbReference>
<evidence type="ECO:0000256" key="5">
    <source>
        <dbReference type="ARBA" id="ARBA00022840"/>
    </source>
</evidence>
<dbReference type="AlphaFoldDB" id="I3TG86"/>
<dbReference type="HAMAP" id="MF_00442">
    <property type="entry name" value="Helicase_Hel308"/>
    <property type="match status" value="1"/>
</dbReference>
<name>I3TG86_THEC1</name>
<dbReference type="InterPro" id="IPR003583">
    <property type="entry name" value="Hlx-hairpin-Hlx_DNA-bd_motif"/>
</dbReference>
<proteinExistence type="inferred from homology"/>
<dbReference type="EMBL" id="CP003531">
    <property type="protein sequence ID" value="AFK51774.1"/>
    <property type="molecule type" value="Genomic_DNA"/>
</dbReference>
<keyword evidence="4 10" id="KW-0347">Helicase</keyword>
<dbReference type="Gene3D" id="3.40.50.300">
    <property type="entry name" value="P-loop containing nucleotide triphosphate hydrolases"/>
    <property type="match status" value="2"/>
</dbReference>
<dbReference type="SUPFAM" id="SSF52540">
    <property type="entry name" value="P-loop containing nucleoside triphosphate hydrolases"/>
    <property type="match status" value="2"/>
</dbReference>
<dbReference type="HOGENOM" id="CLU_006553_3_0_2"/>
<comment type="function">
    <text evidence="10">DNA-dependent ATPase and 3'-5' DNA helicase that may be involved in repair of stalled replication forks.</text>
</comment>
<evidence type="ECO:0000313" key="13">
    <source>
        <dbReference type="EMBL" id="AFK51774.1"/>
    </source>
</evidence>
<dbReference type="Pfam" id="PF21280">
    <property type="entry name" value="Helicase_dom4_arc"/>
    <property type="match status" value="1"/>
</dbReference>
<dbReference type="GeneID" id="13013676"/>
<reference evidence="13 14" key="1">
    <citation type="journal article" date="2012" name="J. Bacteriol.">
        <title>Complete genome sequence of the hyperthermophilic cellulolytic Crenarchaeon 'Thermogladius cellulolyticus' 1633.</title>
        <authorList>
            <person name="Mardanov A.V."/>
            <person name="Kochetkova T.V."/>
            <person name="Beletsky A.V."/>
            <person name="Bonch-Osmolovskaya E.A."/>
            <person name="Ravin N.V."/>
            <person name="Skryabin K.G."/>
        </authorList>
    </citation>
    <scope>NUCLEOTIDE SEQUENCE [LARGE SCALE GENOMIC DNA]</scope>
    <source>
        <strain evidence="14">DSM 22663 / VKM B-2946 / 1633</strain>
    </source>
</reference>
<gene>
    <name evidence="10" type="primary">hel308</name>
    <name evidence="13" type="ordered locus">TCELL_1352</name>
</gene>
<keyword evidence="1 10" id="KW-0547">Nucleotide-binding</keyword>
<evidence type="ECO:0000256" key="10">
    <source>
        <dbReference type="HAMAP-Rule" id="MF_00442"/>
    </source>
</evidence>
<keyword evidence="7 10" id="KW-0234">DNA repair</keyword>
<comment type="catalytic activity">
    <reaction evidence="10">
        <text>ATP + H2O = ADP + phosphate + H(+)</text>
        <dbReference type="Rhea" id="RHEA:13065"/>
        <dbReference type="ChEBI" id="CHEBI:15377"/>
        <dbReference type="ChEBI" id="CHEBI:15378"/>
        <dbReference type="ChEBI" id="CHEBI:30616"/>
        <dbReference type="ChEBI" id="CHEBI:43474"/>
        <dbReference type="ChEBI" id="CHEBI:456216"/>
        <dbReference type="EC" id="5.6.2.4"/>
    </reaction>
</comment>
<dbReference type="PANTHER" id="PTHR47961">
    <property type="entry name" value="DNA POLYMERASE THETA, PUTATIVE (AFU_ORTHOLOGUE AFUA_1G05260)-RELATED"/>
    <property type="match status" value="1"/>
</dbReference>
<dbReference type="Pfam" id="PF14520">
    <property type="entry name" value="HHH_5"/>
    <property type="match status" value="1"/>
</dbReference>
<dbReference type="SUPFAM" id="SSF158702">
    <property type="entry name" value="Sec63 N-terminal domain-like"/>
    <property type="match status" value="1"/>
</dbReference>
<dbReference type="PANTHER" id="PTHR47961:SF10">
    <property type="entry name" value="ATP-DEPENDENT DNA HELICASE HEL308"/>
    <property type="match status" value="1"/>
</dbReference>
<keyword evidence="8 10" id="KW-0413">Isomerase</keyword>
<evidence type="ECO:0000259" key="11">
    <source>
        <dbReference type="PROSITE" id="PS51192"/>
    </source>
</evidence>
<evidence type="ECO:0000256" key="3">
    <source>
        <dbReference type="ARBA" id="ARBA00022801"/>
    </source>
</evidence>
<evidence type="ECO:0000256" key="9">
    <source>
        <dbReference type="ARBA" id="ARBA00034617"/>
    </source>
</evidence>
<dbReference type="eggNOG" id="arCOG00553">
    <property type="taxonomic scope" value="Archaea"/>
</dbReference>
<evidence type="ECO:0000313" key="14">
    <source>
        <dbReference type="Proteomes" id="UP000005270"/>
    </source>
</evidence>
<evidence type="ECO:0000256" key="1">
    <source>
        <dbReference type="ARBA" id="ARBA00022741"/>
    </source>
</evidence>
<dbReference type="InterPro" id="IPR001650">
    <property type="entry name" value="Helicase_C-like"/>
</dbReference>
<evidence type="ECO:0000256" key="8">
    <source>
        <dbReference type="ARBA" id="ARBA00023235"/>
    </source>
</evidence>
<dbReference type="KEGG" id="thg:TCELL_1352"/>
<evidence type="ECO:0000259" key="12">
    <source>
        <dbReference type="PROSITE" id="PS51194"/>
    </source>
</evidence>
<dbReference type="InterPro" id="IPR011545">
    <property type="entry name" value="DEAD/DEAH_box_helicase_dom"/>
</dbReference>
<dbReference type="InterPro" id="IPR050474">
    <property type="entry name" value="Hel308_SKI2-like"/>
</dbReference>
<keyword evidence="5 10" id="KW-0067">ATP-binding</keyword>
<dbReference type="SMART" id="SM00487">
    <property type="entry name" value="DEXDc"/>
    <property type="match status" value="1"/>
</dbReference>
<dbReference type="InterPro" id="IPR036390">
    <property type="entry name" value="WH_DNA-bd_sf"/>
</dbReference>
<dbReference type="InterPro" id="IPR014001">
    <property type="entry name" value="Helicase_ATP-bd"/>
</dbReference>
<dbReference type="STRING" id="1184251.TCELL_1352"/>
<dbReference type="Pfam" id="PF00270">
    <property type="entry name" value="DEAD"/>
    <property type="match status" value="1"/>
</dbReference>
<dbReference type="SUPFAM" id="SSF46785">
    <property type="entry name" value="Winged helix' DNA-binding domain"/>
    <property type="match status" value="1"/>
</dbReference>
<keyword evidence="3 10" id="KW-0378">Hydrolase</keyword>
<dbReference type="PROSITE" id="PS51194">
    <property type="entry name" value="HELICASE_CTER"/>
    <property type="match status" value="1"/>
</dbReference>
<dbReference type="RefSeq" id="WP_014738024.1">
    <property type="nucleotide sequence ID" value="NC_017954.1"/>
</dbReference>
<accession>I3TG86</accession>
<feature type="domain" description="Helicase ATP-binding" evidence="11">
    <location>
        <begin position="36"/>
        <end position="200"/>
    </location>
</feature>
<dbReference type="InterPro" id="IPR022965">
    <property type="entry name" value="Helicase_Hel308"/>
</dbReference>
<dbReference type="InterPro" id="IPR048772">
    <property type="entry name" value="Hel308-like_dom4"/>
</dbReference>
<dbReference type="OrthoDB" id="371946at2157"/>
<keyword evidence="6 10" id="KW-0238">DNA-binding</keyword>
<dbReference type="Proteomes" id="UP000005270">
    <property type="component" value="Chromosome"/>
</dbReference>
<dbReference type="CDD" id="cd18795">
    <property type="entry name" value="SF2_C_Ski2"/>
    <property type="match status" value="1"/>
</dbReference>
<evidence type="ECO:0000256" key="2">
    <source>
        <dbReference type="ARBA" id="ARBA00022763"/>
    </source>
</evidence>
<comment type="similarity">
    <text evidence="10">Belongs to the helicase family. Hel308 subfamily.</text>
</comment>